<protein>
    <recommendedName>
        <fullName evidence="3">Alkaline phosphatase family protein</fullName>
    </recommendedName>
</protein>
<accession>A0A2Z5JSJ1</accession>
<dbReference type="KEGG" id="sata:C5746_39095"/>
<dbReference type="EMBL" id="CP027306">
    <property type="protein sequence ID" value="AXE83273.1"/>
    <property type="molecule type" value="Genomic_DNA"/>
</dbReference>
<sequence>MDRAAAELALADRSLVCTYLSDLDAAGHMLGVDSDDWRDQLLRADRLAQRLANRLPPRSALYITSDHDTVDIAAQDRIDFDHEWDLRSGVALLGGEARARHVYTEPGASTNA</sequence>
<dbReference type="InterPro" id="IPR017850">
    <property type="entry name" value="Alkaline_phosphatase_core_sf"/>
</dbReference>
<dbReference type="Gene3D" id="3.40.720.10">
    <property type="entry name" value="Alkaline Phosphatase, subunit A"/>
    <property type="match status" value="1"/>
</dbReference>
<dbReference type="InterPro" id="IPR002591">
    <property type="entry name" value="Phosphodiest/P_Trfase"/>
</dbReference>
<dbReference type="RefSeq" id="WP_114249489.1">
    <property type="nucleotide sequence ID" value="NZ_CP027306.1"/>
</dbReference>
<reference evidence="1 2" key="1">
    <citation type="journal article" date="2018" name="Front. Microbiol.">
        <title>Genome Sequencing of Streptomyces atratus SCSIOZH16 and Activation Production of Nocardamine via Metabolic Engineering.</title>
        <authorList>
            <person name="Li Y."/>
            <person name="Zhang C."/>
            <person name="Liu C."/>
            <person name="Ju J."/>
            <person name="Ma J."/>
        </authorList>
    </citation>
    <scope>NUCLEOTIDE SEQUENCE [LARGE SCALE GENOMIC DNA]</scope>
    <source>
        <strain evidence="1 2">SCSIO_ZH16</strain>
    </source>
</reference>
<name>A0A2Z5JSJ1_STRAR</name>
<dbReference type="SUPFAM" id="SSF53649">
    <property type="entry name" value="Alkaline phosphatase-like"/>
    <property type="match status" value="1"/>
</dbReference>
<organism evidence="1 2">
    <name type="scientific">Streptomyces atratus</name>
    <dbReference type="NCBI Taxonomy" id="1893"/>
    <lineage>
        <taxon>Bacteria</taxon>
        <taxon>Bacillati</taxon>
        <taxon>Actinomycetota</taxon>
        <taxon>Actinomycetes</taxon>
        <taxon>Kitasatosporales</taxon>
        <taxon>Streptomycetaceae</taxon>
        <taxon>Streptomyces</taxon>
    </lineage>
</organism>
<gene>
    <name evidence="1" type="ORF">C5746_39095</name>
</gene>
<evidence type="ECO:0000313" key="2">
    <source>
        <dbReference type="Proteomes" id="UP000252698"/>
    </source>
</evidence>
<dbReference type="GeneID" id="95524302"/>
<evidence type="ECO:0000313" key="1">
    <source>
        <dbReference type="EMBL" id="AXE83273.1"/>
    </source>
</evidence>
<dbReference type="Pfam" id="PF01663">
    <property type="entry name" value="Phosphodiest"/>
    <property type="match status" value="1"/>
</dbReference>
<proteinExistence type="predicted"/>
<dbReference type="Proteomes" id="UP000252698">
    <property type="component" value="Chromosome"/>
</dbReference>
<dbReference type="AlphaFoldDB" id="A0A2Z5JSJ1"/>
<evidence type="ECO:0008006" key="3">
    <source>
        <dbReference type="Google" id="ProtNLM"/>
    </source>
</evidence>